<name>A0A392NE27_9FABA</name>
<sequence>MLGLWYSASSVGAQLRIELNGLLREMGLRTYKIYKPTDGVTALNGQNGLLQWRGKVVNIVALGFKHRGKSYLQKCQTLHEFAWRVTTRKCQFTGGNRPSKSGQNR</sequence>
<protein>
    <submittedName>
        <fullName evidence="1">Uncharacterized protein</fullName>
    </submittedName>
</protein>
<evidence type="ECO:0000313" key="1">
    <source>
        <dbReference type="EMBL" id="MCH98080.1"/>
    </source>
</evidence>
<organism evidence="1 2">
    <name type="scientific">Trifolium medium</name>
    <dbReference type="NCBI Taxonomy" id="97028"/>
    <lineage>
        <taxon>Eukaryota</taxon>
        <taxon>Viridiplantae</taxon>
        <taxon>Streptophyta</taxon>
        <taxon>Embryophyta</taxon>
        <taxon>Tracheophyta</taxon>
        <taxon>Spermatophyta</taxon>
        <taxon>Magnoliopsida</taxon>
        <taxon>eudicotyledons</taxon>
        <taxon>Gunneridae</taxon>
        <taxon>Pentapetalae</taxon>
        <taxon>rosids</taxon>
        <taxon>fabids</taxon>
        <taxon>Fabales</taxon>
        <taxon>Fabaceae</taxon>
        <taxon>Papilionoideae</taxon>
        <taxon>50 kb inversion clade</taxon>
        <taxon>NPAAA clade</taxon>
        <taxon>Hologalegina</taxon>
        <taxon>IRL clade</taxon>
        <taxon>Trifolieae</taxon>
        <taxon>Trifolium</taxon>
    </lineage>
</organism>
<feature type="non-terminal residue" evidence="1">
    <location>
        <position position="105"/>
    </location>
</feature>
<gene>
    <name evidence="1" type="ORF">A2U01_0019079</name>
</gene>
<keyword evidence="2" id="KW-1185">Reference proteome</keyword>
<accession>A0A392NE27</accession>
<dbReference type="AlphaFoldDB" id="A0A392NE27"/>
<proteinExistence type="predicted"/>
<evidence type="ECO:0000313" key="2">
    <source>
        <dbReference type="Proteomes" id="UP000265520"/>
    </source>
</evidence>
<comment type="caution">
    <text evidence="1">The sequence shown here is derived from an EMBL/GenBank/DDBJ whole genome shotgun (WGS) entry which is preliminary data.</text>
</comment>
<dbReference type="EMBL" id="LXQA010036656">
    <property type="protein sequence ID" value="MCH98080.1"/>
    <property type="molecule type" value="Genomic_DNA"/>
</dbReference>
<dbReference type="Proteomes" id="UP000265520">
    <property type="component" value="Unassembled WGS sequence"/>
</dbReference>
<reference evidence="1 2" key="1">
    <citation type="journal article" date="2018" name="Front. Plant Sci.">
        <title>Red Clover (Trifolium pratense) and Zigzag Clover (T. medium) - A Picture of Genomic Similarities and Differences.</title>
        <authorList>
            <person name="Dluhosova J."/>
            <person name="Istvanek J."/>
            <person name="Nedelnik J."/>
            <person name="Repkova J."/>
        </authorList>
    </citation>
    <scope>NUCLEOTIDE SEQUENCE [LARGE SCALE GENOMIC DNA]</scope>
    <source>
        <strain evidence="2">cv. 10/8</strain>
        <tissue evidence="1">Leaf</tissue>
    </source>
</reference>